<dbReference type="PANTHER" id="PTHR21666">
    <property type="entry name" value="PEPTIDASE-RELATED"/>
    <property type="match status" value="1"/>
</dbReference>
<name>A0A2A4T602_9DELT</name>
<dbReference type="SUPFAM" id="SSF51261">
    <property type="entry name" value="Duplicated hybrid motif"/>
    <property type="match status" value="1"/>
</dbReference>
<gene>
    <name evidence="4" type="ORF">COB67_05585</name>
</gene>
<evidence type="ECO:0000256" key="1">
    <source>
        <dbReference type="ARBA" id="ARBA00022729"/>
    </source>
</evidence>
<dbReference type="PANTHER" id="PTHR21666:SF289">
    <property type="entry name" value="L-ALA--D-GLU ENDOPEPTIDASE"/>
    <property type="match status" value="1"/>
</dbReference>
<feature type="coiled-coil region" evidence="2">
    <location>
        <begin position="226"/>
        <end position="253"/>
    </location>
</feature>
<keyword evidence="1" id="KW-0732">Signal</keyword>
<protein>
    <recommendedName>
        <fullName evidence="3">M23ase beta-sheet core domain-containing protein</fullName>
    </recommendedName>
</protein>
<dbReference type="Pfam" id="PF01551">
    <property type="entry name" value="Peptidase_M23"/>
    <property type="match status" value="1"/>
</dbReference>
<dbReference type="CDD" id="cd12797">
    <property type="entry name" value="M23_peptidase"/>
    <property type="match status" value="1"/>
</dbReference>
<evidence type="ECO:0000259" key="3">
    <source>
        <dbReference type="Pfam" id="PF01551"/>
    </source>
</evidence>
<dbReference type="InterPro" id="IPR016047">
    <property type="entry name" value="M23ase_b-sheet_dom"/>
</dbReference>
<evidence type="ECO:0000313" key="5">
    <source>
        <dbReference type="Proteomes" id="UP000218113"/>
    </source>
</evidence>
<feature type="coiled-coil region" evidence="2">
    <location>
        <begin position="26"/>
        <end position="123"/>
    </location>
</feature>
<evidence type="ECO:0000313" key="4">
    <source>
        <dbReference type="EMBL" id="PCI28761.1"/>
    </source>
</evidence>
<evidence type="ECO:0000256" key="2">
    <source>
        <dbReference type="SAM" id="Coils"/>
    </source>
</evidence>
<sequence>MSKISKLCLGMLFLWVWGGKPLFAELSSIEHNIKQRQQEIQYLKNERRDVRKLIAKAKKNEWGVTEVLKYLNFNIKAKKDALVELQQKVEETRSAIHQGKAGLVRLQRRINVDQERLEQQIKALFYLEKVRKMTVLPGVDSLKHYFRNQRILQKATEFDLQLLSRLHANRNLAEESQRNLDRQSIKLKGLMRAEEEQKELLRFEKDQQVTFLRYLRKDQKSGLNKLQKIQVQVENLNDMVYSLEQEKEESRRQKTFRGFYKQKKNLPSPVSGTLKRTFGKSGSLYNNLFKRGVLVATPEDQLVVSILEGKVGFSGPFRGYETLVIIDHGKGSFSVYGNLEEVYVQKGDLVNQGTEIGVVAYNSQKESYLFYFETRYNRRPVNPLRWLKKPYWNKNDND</sequence>
<dbReference type="GO" id="GO:0004222">
    <property type="term" value="F:metalloendopeptidase activity"/>
    <property type="evidence" value="ECO:0007669"/>
    <property type="project" value="TreeGrafter"/>
</dbReference>
<feature type="domain" description="M23ase beta-sheet core" evidence="3">
    <location>
        <begin position="290"/>
        <end position="383"/>
    </location>
</feature>
<dbReference type="AlphaFoldDB" id="A0A2A4T602"/>
<dbReference type="InterPro" id="IPR050570">
    <property type="entry name" value="Cell_wall_metabolism_enzyme"/>
</dbReference>
<dbReference type="Proteomes" id="UP000218113">
    <property type="component" value="Unassembled WGS sequence"/>
</dbReference>
<organism evidence="4 5">
    <name type="scientific">SAR324 cluster bacterium</name>
    <dbReference type="NCBI Taxonomy" id="2024889"/>
    <lineage>
        <taxon>Bacteria</taxon>
        <taxon>Deltaproteobacteria</taxon>
        <taxon>SAR324 cluster</taxon>
    </lineage>
</organism>
<comment type="caution">
    <text evidence="4">The sequence shown here is derived from an EMBL/GenBank/DDBJ whole genome shotgun (WGS) entry which is preliminary data.</text>
</comment>
<keyword evidence="2" id="KW-0175">Coiled coil</keyword>
<dbReference type="Gene3D" id="2.70.70.10">
    <property type="entry name" value="Glucose Permease (Domain IIA)"/>
    <property type="match status" value="1"/>
</dbReference>
<dbReference type="EMBL" id="NVSR01000026">
    <property type="protein sequence ID" value="PCI28761.1"/>
    <property type="molecule type" value="Genomic_DNA"/>
</dbReference>
<dbReference type="InterPro" id="IPR011055">
    <property type="entry name" value="Dup_hybrid_motif"/>
</dbReference>
<reference evidence="5" key="1">
    <citation type="submission" date="2017-08" db="EMBL/GenBank/DDBJ databases">
        <title>A dynamic microbial community with high functional redundancy inhabits the cold, oxic subseafloor aquifer.</title>
        <authorList>
            <person name="Tully B.J."/>
            <person name="Wheat C.G."/>
            <person name="Glazer B.T."/>
            <person name="Huber J.A."/>
        </authorList>
    </citation>
    <scope>NUCLEOTIDE SEQUENCE [LARGE SCALE GENOMIC DNA]</scope>
</reference>
<accession>A0A2A4T602</accession>
<dbReference type="Gene3D" id="6.10.250.3150">
    <property type="match status" value="1"/>
</dbReference>
<proteinExistence type="predicted"/>